<evidence type="ECO:0000313" key="9">
    <source>
        <dbReference type="Proteomes" id="UP000075502"/>
    </source>
</evidence>
<evidence type="ECO:0000256" key="7">
    <source>
        <dbReference type="SAM" id="Phobius"/>
    </source>
</evidence>
<sequence length="494" mass="55441">MILEALDLGIRAVAYTAGGAILANQLDELFVDVNYLARGLHRRAQRAVPIEALRSVEQKRVAILVPAWHEAEVIEEMLDYNLSTLDYDRDSYHIFCGTYSNDPETQARVDAVVRRAPNIHKVVVPHDGPTSKADCLNWVYQGVILEEQRRGRRFDILLMHDAEDLIHPMSLRLYSLLIPGYDFVQTPVFSLRIPRRALVSGTYIDEFAEHHLKEMLVRQAIGGLVPSAGVGSAFARDAFEDIAVSHAQRAFNTESVTEDYELGLKFRLAGKKVCFACRTVAGNDPAAAGREEYIATREFFPDGFSASIRQRSRWILGITLQTWEQLGWRGSLPVLYCLFRDRKALVTNLLLVLAYALAAYAAVRSSLALATAASWSFAQICPEGSALQWILWFNLAMLVWRAWMKGWLVFRLYGAGHALLSFPRMAVGNLISVAAMGRAVVQYVNHRITGKPLRWLKTAHVFPCPDALRARQPEREPLVLKEQALGPGQLDDAR</sequence>
<proteinExistence type="predicted"/>
<dbReference type="PANTHER" id="PTHR43867">
    <property type="entry name" value="CELLULOSE SYNTHASE CATALYTIC SUBUNIT A [UDP-FORMING]"/>
    <property type="match status" value="1"/>
</dbReference>
<keyword evidence="2" id="KW-0328">Glycosyltransferase</keyword>
<evidence type="ECO:0000313" key="8">
    <source>
        <dbReference type="EMBL" id="KYG06014.1"/>
    </source>
</evidence>
<evidence type="ECO:0008006" key="10">
    <source>
        <dbReference type="Google" id="ProtNLM"/>
    </source>
</evidence>
<dbReference type="SUPFAM" id="SSF53448">
    <property type="entry name" value="Nucleotide-diphospho-sugar transferases"/>
    <property type="match status" value="1"/>
</dbReference>
<dbReference type="GO" id="GO:0016020">
    <property type="term" value="C:membrane"/>
    <property type="evidence" value="ECO:0007669"/>
    <property type="project" value="UniProtKB-SubCell"/>
</dbReference>
<dbReference type="InterPro" id="IPR050321">
    <property type="entry name" value="Glycosyltr_2/OpgH_subfam"/>
</dbReference>
<dbReference type="Gene3D" id="3.90.550.10">
    <property type="entry name" value="Spore Coat Polysaccharide Biosynthesis Protein SpsA, Chain A"/>
    <property type="match status" value="1"/>
</dbReference>
<keyword evidence="5 7" id="KW-1133">Transmembrane helix</keyword>
<comment type="caution">
    <text evidence="8">The sequence shown here is derived from an EMBL/GenBank/DDBJ whole genome shotgun (WGS) entry which is preliminary data.</text>
</comment>
<keyword evidence="3" id="KW-0808">Transferase</keyword>
<dbReference type="NCBIfam" id="NF011305">
    <property type="entry name" value="PRK14716.1-3"/>
    <property type="match status" value="1"/>
</dbReference>
<dbReference type="GO" id="GO:0016757">
    <property type="term" value="F:glycosyltransferase activity"/>
    <property type="evidence" value="ECO:0007669"/>
    <property type="project" value="UniProtKB-KW"/>
</dbReference>
<dbReference type="PANTHER" id="PTHR43867:SF2">
    <property type="entry name" value="CELLULOSE SYNTHASE CATALYTIC SUBUNIT A [UDP-FORMING]"/>
    <property type="match status" value="1"/>
</dbReference>
<keyword evidence="6 7" id="KW-0472">Membrane</keyword>
<dbReference type="AlphaFoldDB" id="A0A150TMV8"/>
<evidence type="ECO:0000256" key="6">
    <source>
        <dbReference type="ARBA" id="ARBA00023136"/>
    </source>
</evidence>
<feature type="transmembrane region" description="Helical" evidence="7">
    <location>
        <begin position="386"/>
        <end position="403"/>
    </location>
</feature>
<evidence type="ECO:0000256" key="2">
    <source>
        <dbReference type="ARBA" id="ARBA00022676"/>
    </source>
</evidence>
<name>A0A150TMV8_SORCE</name>
<dbReference type="InterPro" id="IPR029044">
    <property type="entry name" value="Nucleotide-diphossugar_trans"/>
</dbReference>
<evidence type="ECO:0000256" key="5">
    <source>
        <dbReference type="ARBA" id="ARBA00022989"/>
    </source>
</evidence>
<reference evidence="8 9" key="1">
    <citation type="submission" date="2014-02" db="EMBL/GenBank/DDBJ databases">
        <title>The small core and large imbalanced accessory genome model reveals a collaborative survival strategy of Sorangium cellulosum strains in nature.</title>
        <authorList>
            <person name="Han K."/>
            <person name="Peng R."/>
            <person name="Blom J."/>
            <person name="Li Y.-Z."/>
        </authorList>
    </citation>
    <scope>NUCLEOTIDE SEQUENCE [LARGE SCALE GENOMIC DNA]</scope>
    <source>
        <strain evidence="8 9">So0007-03</strain>
    </source>
</reference>
<feature type="transmembrane region" description="Helical" evidence="7">
    <location>
        <begin position="349"/>
        <end position="374"/>
    </location>
</feature>
<dbReference type="Proteomes" id="UP000075502">
    <property type="component" value="Unassembled WGS sequence"/>
</dbReference>
<dbReference type="EMBL" id="JEME01001816">
    <property type="protein sequence ID" value="KYG06014.1"/>
    <property type="molecule type" value="Genomic_DNA"/>
</dbReference>
<gene>
    <name evidence="8" type="ORF">BE21_37240</name>
</gene>
<dbReference type="Pfam" id="PF13641">
    <property type="entry name" value="Glyco_tranf_2_3"/>
    <property type="match status" value="1"/>
</dbReference>
<protein>
    <recommendedName>
        <fullName evidence="10">Bacteriophage N4 adsorption protein B</fullName>
    </recommendedName>
</protein>
<evidence type="ECO:0000256" key="4">
    <source>
        <dbReference type="ARBA" id="ARBA00022692"/>
    </source>
</evidence>
<dbReference type="NCBIfam" id="NF011304">
    <property type="entry name" value="PRK14716.1-2"/>
    <property type="match status" value="1"/>
</dbReference>
<evidence type="ECO:0000256" key="3">
    <source>
        <dbReference type="ARBA" id="ARBA00022679"/>
    </source>
</evidence>
<keyword evidence="4 7" id="KW-0812">Transmembrane</keyword>
<organism evidence="8 9">
    <name type="scientific">Sorangium cellulosum</name>
    <name type="common">Polyangium cellulosum</name>
    <dbReference type="NCBI Taxonomy" id="56"/>
    <lineage>
        <taxon>Bacteria</taxon>
        <taxon>Pseudomonadati</taxon>
        <taxon>Myxococcota</taxon>
        <taxon>Polyangia</taxon>
        <taxon>Polyangiales</taxon>
        <taxon>Polyangiaceae</taxon>
        <taxon>Sorangium</taxon>
    </lineage>
</organism>
<comment type="subcellular location">
    <subcellularLocation>
        <location evidence="1">Membrane</location>
        <topology evidence="1">Multi-pass membrane protein</topology>
    </subcellularLocation>
</comment>
<evidence type="ECO:0000256" key="1">
    <source>
        <dbReference type="ARBA" id="ARBA00004141"/>
    </source>
</evidence>
<accession>A0A150TMV8</accession>